<name>A0A2D2W342_9CAUD</name>
<dbReference type="InterPro" id="IPR055703">
    <property type="entry name" value="DUF7279"/>
</dbReference>
<dbReference type="Pfam" id="PF23945">
    <property type="entry name" value="DUF7279"/>
    <property type="match status" value="1"/>
</dbReference>
<protein>
    <submittedName>
        <fullName evidence="1">Uncharacterized protein</fullName>
    </submittedName>
</protein>
<reference evidence="1 2" key="1">
    <citation type="submission" date="2017-10" db="EMBL/GenBank/DDBJ databases">
        <title>St11Ph5, a novel member of G7CVirus Podoviridae family.</title>
        <authorList>
            <person name="Kulikov E.E."/>
            <person name="Golomidova A.K."/>
            <person name="Letarov A.V."/>
            <person name="Babenko V.V."/>
            <person name="Kostryukova E.S."/>
        </authorList>
    </citation>
    <scope>NUCLEOTIDE SEQUENCE [LARGE SCALE GENOMIC DNA]</scope>
</reference>
<accession>A0A2D2W342</accession>
<dbReference type="EMBL" id="MG208881">
    <property type="protein sequence ID" value="ATS92469.1"/>
    <property type="molecule type" value="Genomic_DNA"/>
</dbReference>
<organism evidence="1 2">
    <name type="scientific">Escherichia phage St11Ph5</name>
    <dbReference type="NCBI Taxonomy" id="2047765"/>
    <lineage>
        <taxon>Viruses</taxon>
        <taxon>Duplodnaviria</taxon>
        <taxon>Heunggongvirae</taxon>
        <taxon>Uroviricota</taxon>
        <taxon>Caudoviricetes</taxon>
        <taxon>Schitoviridae</taxon>
        <taxon>Enquatrovirinae</taxon>
        <taxon>Gamaleyavirus</taxon>
        <taxon>Gamaleyavirus St11ph5</taxon>
    </lineage>
</organism>
<keyword evidence="2" id="KW-1185">Reference proteome</keyword>
<evidence type="ECO:0000313" key="2">
    <source>
        <dbReference type="Proteomes" id="UP000240794"/>
    </source>
</evidence>
<evidence type="ECO:0000313" key="1">
    <source>
        <dbReference type="EMBL" id="ATS92469.1"/>
    </source>
</evidence>
<sequence length="75" mass="8912">MSLNARWQVSVKDENGHCYDHFFVTKPTRKQIRKLHKVRKHYLLSKCYECGKRIELGKEFTLDDLNYAHADCLKG</sequence>
<dbReference type="Proteomes" id="UP000240794">
    <property type="component" value="Segment"/>
</dbReference>
<gene>
    <name evidence="1" type="ORF">St11Ph5_00005</name>
</gene>
<proteinExistence type="predicted"/>